<dbReference type="PANTHER" id="PTHR43081">
    <property type="entry name" value="ADENYLATE CYCLASE, TERMINAL-DIFFERENTIATION SPECIFIC-RELATED"/>
    <property type="match status" value="1"/>
</dbReference>
<sequence length="290" mass="31673">MQGWAIIVVALAVGLAVHFAWQAHDLRRVLKQYAGAKVARVAPAEATGATGKRTETSVIFTDMRGFTSISEKLTPERVALLLKIVLSPTLEVIRKNGGEVDKIQGDAILYRHADAEKALEMIEKVQQALEKAGEKARRVVGEAPQFYSGVHSGPVYLGFLGATGGYVDYTVVGDAVNVAARLQGLAAKYGVKAVISGNVYRMAGRPKDWRLLDVVQVKGRTEPIDIYTKPLDLGAWVEFEKAREMYVAGDFVGAEAAFRAAGFGLWAGRCRQLAADKPERWRGVWNWTAK</sequence>
<dbReference type="CDD" id="cd07302">
    <property type="entry name" value="CHD"/>
    <property type="match status" value="1"/>
</dbReference>
<dbReference type="Pfam" id="PF00211">
    <property type="entry name" value="Guanylate_cyc"/>
    <property type="match status" value="1"/>
</dbReference>
<evidence type="ECO:0000313" key="3">
    <source>
        <dbReference type="Proteomes" id="UP000182680"/>
    </source>
</evidence>
<feature type="domain" description="Guanylate cyclase" evidence="1">
    <location>
        <begin position="57"/>
        <end position="183"/>
    </location>
</feature>
<dbReference type="GO" id="GO:0004016">
    <property type="term" value="F:adenylate cyclase activity"/>
    <property type="evidence" value="ECO:0007669"/>
    <property type="project" value="UniProtKB-ARBA"/>
</dbReference>
<dbReference type="GO" id="GO:0009190">
    <property type="term" value="P:cyclic nucleotide biosynthetic process"/>
    <property type="evidence" value="ECO:0007669"/>
    <property type="project" value="InterPro"/>
</dbReference>
<dbReference type="InterPro" id="IPR029787">
    <property type="entry name" value="Nucleotide_cyclase"/>
</dbReference>
<dbReference type="GO" id="GO:0035556">
    <property type="term" value="P:intracellular signal transduction"/>
    <property type="evidence" value="ECO:0007669"/>
    <property type="project" value="InterPro"/>
</dbReference>
<organism evidence="2 3">
    <name type="scientific">Desulfovibrio desulfuricans</name>
    <dbReference type="NCBI Taxonomy" id="876"/>
    <lineage>
        <taxon>Bacteria</taxon>
        <taxon>Pseudomonadati</taxon>
        <taxon>Thermodesulfobacteriota</taxon>
        <taxon>Desulfovibrionia</taxon>
        <taxon>Desulfovibrionales</taxon>
        <taxon>Desulfovibrionaceae</taxon>
        <taxon>Desulfovibrio</taxon>
    </lineage>
</organism>
<comment type="caution">
    <text evidence="2">The sequence shown here is derived from an EMBL/GenBank/DDBJ whole genome shotgun (WGS) entry which is preliminary data.</text>
</comment>
<gene>
    <name evidence="2" type="ORF">SAMN02910291_02434</name>
</gene>
<dbReference type="PROSITE" id="PS50125">
    <property type="entry name" value="GUANYLATE_CYCLASE_2"/>
    <property type="match status" value="1"/>
</dbReference>
<dbReference type="AlphaFoldDB" id="A0AA94HUM3"/>
<proteinExistence type="predicted"/>
<dbReference type="EMBL" id="FPIW01000061">
    <property type="protein sequence ID" value="SFW67441.1"/>
    <property type="molecule type" value="Genomic_DNA"/>
</dbReference>
<protein>
    <submittedName>
        <fullName evidence="2">Adenylate cyclase, class 3</fullName>
    </submittedName>
</protein>
<dbReference type="InterPro" id="IPR001054">
    <property type="entry name" value="A/G_cyclase"/>
</dbReference>
<evidence type="ECO:0000313" key="2">
    <source>
        <dbReference type="EMBL" id="SFW67441.1"/>
    </source>
</evidence>
<dbReference type="PANTHER" id="PTHR43081:SF1">
    <property type="entry name" value="ADENYLATE CYCLASE, TERMINAL-DIFFERENTIATION SPECIFIC"/>
    <property type="match status" value="1"/>
</dbReference>
<dbReference type="SMART" id="SM00044">
    <property type="entry name" value="CYCc"/>
    <property type="match status" value="1"/>
</dbReference>
<accession>A0AA94HUM3</accession>
<dbReference type="InterPro" id="IPR050697">
    <property type="entry name" value="Adenylyl/Guanylyl_Cyclase_3/4"/>
</dbReference>
<evidence type="ECO:0000259" key="1">
    <source>
        <dbReference type="PROSITE" id="PS50125"/>
    </source>
</evidence>
<name>A0AA94HUM3_DESDE</name>
<reference evidence="3" key="1">
    <citation type="submission" date="2016-11" db="EMBL/GenBank/DDBJ databases">
        <authorList>
            <person name="Jaros S."/>
            <person name="Januszkiewicz K."/>
            <person name="Wedrychowicz H."/>
        </authorList>
    </citation>
    <scope>NUCLEOTIDE SEQUENCE [LARGE SCALE GENOMIC DNA]</scope>
    <source>
        <strain evidence="3">DSM 7057</strain>
    </source>
</reference>
<dbReference type="SUPFAM" id="SSF55073">
    <property type="entry name" value="Nucleotide cyclase"/>
    <property type="match status" value="1"/>
</dbReference>
<dbReference type="Gene3D" id="3.30.70.1230">
    <property type="entry name" value="Nucleotide cyclase"/>
    <property type="match status" value="1"/>
</dbReference>
<dbReference type="Proteomes" id="UP000182680">
    <property type="component" value="Unassembled WGS sequence"/>
</dbReference>
<dbReference type="RefSeq" id="WP_072312362.1">
    <property type="nucleotide sequence ID" value="NZ_FPIW01000061.1"/>
</dbReference>